<gene>
    <name evidence="8" type="ORF">PILCRDRAFT_109592</name>
</gene>
<evidence type="ECO:0000256" key="4">
    <source>
        <dbReference type="ARBA" id="ARBA00023002"/>
    </source>
</evidence>
<evidence type="ECO:0000256" key="1">
    <source>
        <dbReference type="ARBA" id="ARBA00010617"/>
    </source>
</evidence>
<organism evidence="8 9">
    <name type="scientific">Piloderma croceum (strain F 1598)</name>
    <dbReference type="NCBI Taxonomy" id="765440"/>
    <lineage>
        <taxon>Eukaryota</taxon>
        <taxon>Fungi</taxon>
        <taxon>Dikarya</taxon>
        <taxon>Basidiomycota</taxon>
        <taxon>Agaricomycotina</taxon>
        <taxon>Agaricomycetes</taxon>
        <taxon>Agaricomycetidae</taxon>
        <taxon>Atheliales</taxon>
        <taxon>Atheliaceae</taxon>
        <taxon>Piloderma</taxon>
    </lineage>
</organism>
<keyword evidence="7" id="KW-0472">Membrane</keyword>
<keyword evidence="3" id="KW-0479">Metal-binding</keyword>
<dbReference type="Proteomes" id="UP000054166">
    <property type="component" value="Unassembled WGS sequence"/>
</dbReference>
<keyword evidence="2" id="KW-0349">Heme</keyword>
<dbReference type="InterPro" id="IPR050196">
    <property type="entry name" value="Cytochrome_P450_Monoox"/>
</dbReference>
<dbReference type="EMBL" id="KN832970">
    <property type="protein sequence ID" value="KIM92041.1"/>
    <property type="molecule type" value="Genomic_DNA"/>
</dbReference>
<dbReference type="OrthoDB" id="10029320at2759"/>
<dbReference type="AlphaFoldDB" id="A0A0C3GNC9"/>
<name>A0A0C3GNC9_PILCF</name>
<sequence length="132" mass="14583">MHRIKKVSAQMLEEKIADATVSVSDTAAKRDIMSILVRPRITDKDGGYRMSDRAMMDQVLTFLGAGHETTASGLAWTLWLLANNGPAQGKLRKEVSALVTENPRPDYRSLRDLQYLGCVVYAASLPILSPLH</sequence>
<dbReference type="GO" id="GO:0004497">
    <property type="term" value="F:monooxygenase activity"/>
    <property type="evidence" value="ECO:0007669"/>
    <property type="project" value="UniProtKB-KW"/>
</dbReference>
<evidence type="ECO:0000256" key="5">
    <source>
        <dbReference type="ARBA" id="ARBA00023004"/>
    </source>
</evidence>
<dbReference type="GO" id="GO:0016705">
    <property type="term" value="F:oxidoreductase activity, acting on paired donors, with incorporation or reduction of molecular oxygen"/>
    <property type="evidence" value="ECO:0007669"/>
    <property type="project" value="InterPro"/>
</dbReference>
<evidence type="ECO:0000256" key="7">
    <source>
        <dbReference type="SAM" id="Phobius"/>
    </source>
</evidence>
<dbReference type="PANTHER" id="PTHR24291:SF50">
    <property type="entry name" value="BIFUNCTIONAL ALBAFLAVENONE MONOOXYGENASE_TERPENE SYNTHASE"/>
    <property type="match status" value="1"/>
</dbReference>
<dbReference type="HOGENOM" id="CLU_1917826_0_0_1"/>
<evidence type="ECO:0008006" key="10">
    <source>
        <dbReference type="Google" id="ProtNLM"/>
    </source>
</evidence>
<evidence type="ECO:0000256" key="3">
    <source>
        <dbReference type="ARBA" id="ARBA00022723"/>
    </source>
</evidence>
<proteinExistence type="inferred from homology"/>
<keyword evidence="7" id="KW-1133">Transmembrane helix</keyword>
<dbReference type="PANTHER" id="PTHR24291">
    <property type="entry name" value="CYTOCHROME P450 FAMILY 4"/>
    <property type="match status" value="1"/>
</dbReference>
<accession>A0A0C3GNC9</accession>
<reference evidence="9" key="2">
    <citation type="submission" date="2015-01" db="EMBL/GenBank/DDBJ databases">
        <title>Evolutionary Origins and Diversification of the Mycorrhizal Mutualists.</title>
        <authorList>
            <consortium name="DOE Joint Genome Institute"/>
            <consortium name="Mycorrhizal Genomics Consortium"/>
            <person name="Kohler A."/>
            <person name="Kuo A."/>
            <person name="Nagy L.G."/>
            <person name="Floudas D."/>
            <person name="Copeland A."/>
            <person name="Barry K.W."/>
            <person name="Cichocki N."/>
            <person name="Veneault-Fourrey C."/>
            <person name="LaButti K."/>
            <person name="Lindquist E.A."/>
            <person name="Lipzen A."/>
            <person name="Lundell T."/>
            <person name="Morin E."/>
            <person name="Murat C."/>
            <person name="Riley R."/>
            <person name="Ohm R."/>
            <person name="Sun H."/>
            <person name="Tunlid A."/>
            <person name="Henrissat B."/>
            <person name="Grigoriev I.V."/>
            <person name="Hibbett D.S."/>
            <person name="Martin F."/>
        </authorList>
    </citation>
    <scope>NUCLEOTIDE SEQUENCE [LARGE SCALE GENOMIC DNA]</scope>
    <source>
        <strain evidence="9">F 1598</strain>
    </source>
</reference>
<protein>
    <recommendedName>
        <fullName evidence="10">Cytochrome P450</fullName>
    </recommendedName>
</protein>
<keyword evidence="9" id="KW-1185">Reference proteome</keyword>
<dbReference type="SUPFAM" id="SSF48264">
    <property type="entry name" value="Cytochrome P450"/>
    <property type="match status" value="1"/>
</dbReference>
<keyword evidence="7" id="KW-0812">Transmembrane</keyword>
<dbReference type="InterPro" id="IPR036396">
    <property type="entry name" value="Cyt_P450_sf"/>
</dbReference>
<keyword evidence="4" id="KW-0560">Oxidoreductase</keyword>
<evidence type="ECO:0000256" key="6">
    <source>
        <dbReference type="ARBA" id="ARBA00023033"/>
    </source>
</evidence>
<dbReference type="InterPro" id="IPR001128">
    <property type="entry name" value="Cyt_P450"/>
</dbReference>
<dbReference type="STRING" id="765440.A0A0C3GNC9"/>
<evidence type="ECO:0000313" key="9">
    <source>
        <dbReference type="Proteomes" id="UP000054166"/>
    </source>
</evidence>
<comment type="similarity">
    <text evidence="1">Belongs to the cytochrome P450 family.</text>
</comment>
<dbReference type="GO" id="GO:0020037">
    <property type="term" value="F:heme binding"/>
    <property type="evidence" value="ECO:0007669"/>
    <property type="project" value="InterPro"/>
</dbReference>
<dbReference type="GO" id="GO:0005506">
    <property type="term" value="F:iron ion binding"/>
    <property type="evidence" value="ECO:0007669"/>
    <property type="project" value="InterPro"/>
</dbReference>
<dbReference type="Gene3D" id="1.10.630.10">
    <property type="entry name" value="Cytochrome P450"/>
    <property type="match status" value="1"/>
</dbReference>
<evidence type="ECO:0000313" key="8">
    <source>
        <dbReference type="EMBL" id="KIM92041.1"/>
    </source>
</evidence>
<keyword evidence="5" id="KW-0408">Iron</keyword>
<dbReference type="Pfam" id="PF00067">
    <property type="entry name" value="p450"/>
    <property type="match status" value="1"/>
</dbReference>
<reference evidence="8 9" key="1">
    <citation type="submission" date="2014-04" db="EMBL/GenBank/DDBJ databases">
        <authorList>
            <consortium name="DOE Joint Genome Institute"/>
            <person name="Kuo A."/>
            <person name="Tarkka M."/>
            <person name="Buscot F."/>
            <person name="Kohler A."/>
            <person name="Nagy L.G."/>
            <person name="Floudas D."/>
            <person name="Copeland A."/>
            <person name="Barry K.W."/>
            <person name="Cichocki N."/>
            <person name="Veneault-Fourrey C."/>
            <person name="LaButti K."/>
            <person name="Lindquist E.A."/>
            <person name="Lipzen A."/>
            <person name="Lundell T."/>
            <person name="Morin E."/>
            <person name="Murat C."/>
            <person name="Sun H."/>
            <person name="Tunlid A."/>
            <person name="Henrissat B."/>
            <person name="Grigoriev I.V."/>
            <person name="Hibbett D.S."/>
            <person name="Martin F."/>
            <person name="Nordberg H.P."/>
            <person name="Cantor M.N."/>
            <person name="Hua S.X."/>
        </authorList>
    </citation>
    <scope>NUCLEOTIDE SEQUENCE [LARGE SCALE GENOMIC DNA]</scope>
    <source>
        <strain evidence="8 9">F 1598</strain>
    </source>
</reference>
<keyword evidence="6" id="KW-0503">Monooxygenase</keyword>
<feature type="transmembrane region" description="Helical" evidence="7">
    <location>
        <begin position="59"/>
        <end position="82"/>
    </location>
</feature>
<evidence type="ECO:0000256" key="2">
    <source>
        <dbReference type="ARBA" id="ARBA00022617"/>
    </source>
</evidence>
<dbReference type="InParanoid" id="A0A0C3GNC9"/>